<proteinExistence type="predicted"/>
<reference evidence="2" key="1">
    <citation type="submission" date="2021-05" db="EMBL/GenBank/DDBJ databases">
        <authorList>
            <person name="Alioto T."/>
            <person name="Alioto T."/>
            <person name="Gomez Garrido J."/>
        </authorList>
    </citation>
    <scope>NUCLEOTIDE SEQUENCE</scope>
</reference>
<organism evidence="2">
    <name type="scientific">Cacopsylla melanoneura</name>
    <dbReference type="NCBI Taxonomy" id="428564"/>
    <lineage>
        <taxon>Eukaryota</taxon>
        <taxon>Metazoa</taxon>
        <taxon>Ecdysozoa</taxon>
        <taxon>Arthropoda</taxon>
        <taxon>Hexapoda</taxon>
        <taxon>Insecta</taxon>
        <taxon>Pterygota</taxon>
        <taxon>Neoptera</taxon>
        <taxon>Paraneoptera</taxon>
        <taxon>Hemiptera</taxon>
        <taxon>Sternorrhyncha</taxon>
        <taxon>Psylloidea</taxon>
        <taxon>Psyllidae</taxon>
        <taxon>Psyllinae</taxon>
        <taxon>Cacopsylla</taxon>
    </lineage>
</organism>
<name>A0A8D9A8D8_9HEMI</name>
<sequence length="141" mass="16849">MFLYYRPNNDCSMYIFVSTCLYFVCIILQRGLISFRYKVLFSFHIFNIYIFCSFLLTFGACESLSLTVLTEAEIIEQFLSLIEIILRRSYPSIKGYLKLLFNQLSVVSWYFTYFEIPPRHSEERYIKFCSDYVKSFVIVPT</sequence>
<keyword evidence="1" id="KW-1133">Transmembrane helix</keyword>
<protein>
    <submittedName>
        <fullName evidence="2">Uncharacterized protein</fullName>
    </submittedName>
</protein>
<keyword evidence="1" id="KW-0472">Membrane</keyword>
<evidence type="ECO:0000256" key="1">
    <source>
        <dbReference type="SAM" id="Phobius"/>
    </source>
</evidence>
<feature type="transmembrane region" description="Helical" evidence="1">
    <location>
        <begin position="12"/>
        <end position="32"/>
    </location>
</feature>
<evidence type="ECO:0000313" key="2">
    <source>
        <dbReference type="EMBL" id="CAG6759441.1"/>
    </source>
</evidence>
<dbReference type="AlphaFoldDB" id="A0A8D9A8D8"/>
<dbReference type="EMBL" id="HBUF01552647">
    <property type="protein sequence ID" value="CAG6759441.1"/>
    <property type="molecule type" value="Transcribed_RNA"/>
</dbReference>
<keyword evidence="1" id="KW-0812">Transmembrane</keyword>
<feature type="transmembrane region" description="Helical" evidence="1">
    <location>
        <begin position="39"/>
        <end position="60"/>
    </location>
</feature>
<accession>A0A8D9A8D8</accession>